<dbReference type="SUPFAM" id="SSF48452">
    <property type="entry name" value="TPR-like"/>
    <property type="match status" value="1"/>
</dbReference>
<dbReference type="RefSeq" id="WP_240826991.1">
    <property type="nucleotide sequence ID" value="NZ_JAKWBL010000001.1"/>
</dbReference>
<dbReference type="InterPro" id="IPR011990">
    <property type="entry name" value="TPR-like_helical_dom_sf"/>
</dbReference>
<dbReference type="EMBL" id="JAKWBL010000001">
    <property type="protein sequence ID" value="MCH5597614.1"/>
    <property type="molecule type" value="Genomic_DNA"/>
</dbReference>
<feature type="chain" id="PRO_5046662265" evidence="1">
    <location>
        <begin position="18"/>
        <end position="532"/>
    </location>
</feature>
<organism evidence="2 3">
    <name type="scientific">Niabella ginsengisoli</name>
    <dbReference type="NCBI Taxonomy" id="522298"/>
    <lineage>
        <taxon>Bacteria</taxon>
        <taxon>Pseudomonadati</taxon>
        <taxon>Bacteroidota</taxon>
        <taxon>Chitinophagia</taxon>
        <taxon>Chitinophagales</taxon>
        <taxon>Chitinophagaceae</taxon>
        <taxon>Niabella</taxon>
    </lineage>
</organism>
<keyword evidence="3" id="KW-1185">Reference proteome</keyword>
<feature type="signal peptide" evidence="1">
    <location>
        <begin position="1"/>
        <end position="17"/>
    </location>
</feature>
<keyword evidence="1" id="KW-0732">Signal</keyword>
<evidence type="ECO:0000313" key="3">
    <source>
        <dbReference type="Proteomes" id="UP001202248"/>
    </source>
</evidence>
<evidence type="ECO:0000256" key="1">
    <source>
        <dbReference type="SAM" id="SignalP"/>
    </source>
</evidence>
<dbReference type="Gene3D" id="1.25.40.390">
    <property type="match status" value="1"/>
</dbReference>
<dbReference type="Proteomes" id="UP001202248">
    <property type="component" value="Unassembled WGS sequence"/>
</dbReference>
<proteinExistence type="predicted"/>
<name>A0ABS9SGX4_9BACT</name>
<accession>A0ABS9SGX4</accession>
<keyword evidence="2" id="KW-0449">Lipoprotein</keyword>
<dbReference type="Pfam" id="PF12771">
    <property type="entry name" value="SusD-like_2"/>
    <property type="match status" value="1"/>
</dbReference>
<reference evidence="2 3" key="1">
    <citation type="submission" date="2022-02" db="EMBL/GenBank/DDBJ databases">
        <authorList>
            <person name="Min J."/>
        </authorList>
    </citation>
    <scope>NUCLEOTIDE SEQUENCE [LARGE SCALE GENOMIC DNA]</scope>
    <source>
        <strain evidence="2 3">GR10-1</strain>
    </source>
</reference>
<sequence length="532" mass="60952">MKYIHVKMKCWALMLFAATMLIGLNSCKKKLDAEFLNPDGFTDPNIEGFLTQLQQTLGIFRYDYGEMYHTFAAFNPRLGSGGFANAGDITDPSWGTNPYSNLYGRLRVIHYMEDAYAALPEDQKQDYQIFMLSSRIIKNYLFYHLADIYNSVPYKDALQAFDGNFFPKFDPQQEIYTGMLADLKEVATSLSGYQLSTSVAHQAFRTQDVWFGGNVTTWRTFANSLRMRLAMRLSVAQPDAAKAAIQELLADGQYAKDRESSITHVDRQPDRALEYLVFRSMVEQRGVMWMPENMYKILKPTGMPEDPRLKVLFQPDRNGNYSPMPTEGNDVDAIRSQITNTDLTATFPSLYNRTTFETNYKFPYQIITSSEISLILAESALRWPDINISAVDEYKKAIQHSIDIYYEANALNTSNYAGKIPASSVTKPSQATIDIFLAAKATEFTAANADGKKALIYDQKYVHFNMMKPYELWADTRRLYKELGTRVKKSPSNYVFMERMIYPGSEELNNRENYNAVRSQNNFTSPIWWTGR</sequence>
<protein>
    <submittedName>
        <fullName evidence="2">SusD/RagB family nutrient-binding outer membrane lipoprotein</fullName>
    </submittedName>
</protein>
<comment type="caution">
    <text evidence="2">The sequence shown here is derived from an EMBL/GenBank/DDBJ whole genome shotgun (WGS) entry which is preliminary data.</text>
</comment>
<dbReference type="InterPro" id="IPR041662">
    <property type="entry name" value="SusD-like_2"/>
</dbReference>
<gene>
    <name evidence="2" type="ORF">MKP09_06680</name>
</gene>
<evidence type="ECO:0000313" key="2">
    <source>
        <dbReference type="EMBL" id="MCH5597614.1"/>
    </source>
</evidence>